<evidence type="ECO:0000313" key="2">
    <source>
        <dbReference type="EMBL" id="NYT27172.1"/>
    </source>
</evidence>
<feature type="chain" id="PRO_5032830491" evidence="1">
    <location>
        <begin position="23"/>
        <end position="129"/>
    </location>
</feature>
<evidence type="ECO:0000256" key="1">
    <source>
        <dbReference type="SAM" id="SignalP"/>
    </source>
</evidence>
<sequence length="129" mass="15027">MFKKLLITYFSLYLAFSPVVNATIQTQTTNTQSTNPTIVTQNPQTDYLIETNPEFTLYNNFISSDYLLKHINFNPDKTLKRIGDGFYEQKLIKEQLLQQTGRRFLTKDITSDNAQYQQLMDNAITQQKT</sequence>
<feature type="signal peptide" evidence="1">
    <location>
        <begin position="1"/>
        <end position="22"/>
    </location>
</feature>
<organism evidence="2 3">
    <name type="scientific">Candidatus Thiodubiliella endoseptemdiera</name>
    <dbReference type="NCBI Taxonomy" id="2738886"/>
    <lineage>
        <taxon>Bacteria</taxon>
        <taxon>Pseudomonadati</taxon>
        <taxon>Pseudomonadota</taxon>
        <taxon>Gammaproteobacteria</taxon>
        <taxon>Candidatus Pseudothioglobaceae</taxon>
        <taxon>Candidatus Thiodubiliella</taxon>
    </lineage>
</organism>
<proteinExistence type="predicted"/>
<protein>
    <submittedName>
        <fullName evidence="2">S-layer family protein</fullName>
    </submittedName>
</protein>
<accession>A0A853F0J1</accession>
<dbReference type="Proteomes" id="UP000568751">
    <property type="component" value="Unassembled WGS sequence"/>
</dbReference>
<name>A0A853F0J1_9GAMM</name>
<reference evidence="2 3" key="1">
    <citation type="submission" date="2020-05" db="EMBL/GenBank/DDBJ databases">
        <title>Horizontal transmission and recombination maintain forever young bacterial symbiont genomes.</title>
        <authorList>
            <person name="Russell S.L."/>
            <person name="Pepper-Tunick E."/>
            <person name="Svedberg J."/>
            <person name="Byrne A."/>
            <person name="Ruelas Castillo J."/>
            <person name="Vollmers C."/>
            <person name="Beinart R.A."/>
            <person name="Corbett-Detig R."/>
        </authorList>
    </citation>
    <scope>NUCLEOTIDE SEQUENCE [LARGE SCALE GENOMIC DNA]</scope>
    <source>
        <strain evidence="2">455</strain>
    </source>
</reference>
<gene>
    <name evidence="2" type="ORF">H0A76_04305</name>
</gene>
<dbReference type="AlphaFoldDB" id="A0A853F0J1"/>
<evidence type="ECO:0000313" key="3">
    <source>
        <dbReference type="Proteomes" id="UP000568751"/>
    </source>
</evidence>
<dbReference type="EMBL" id="JACCHT010000001">
    <property type="protein sequence ID" value="NYT27172.1"/>
    <property type="molecule type" value="Genomic_DNA"/>
</dbReference>
<keyword evidence="1" id="KW-0732">Signal</keyword>
<comment type="caution">
    <text evidence="2">The sequence shown here is derived from an EMBL/GenBank/DDBJ whole genome shotgun (WGS) entry which is preliminary data.</text>
</comment>